<protein>
    <recommendedName>
        <fullName evidence="4">RanBP-type and C3HC4-type zinc finger-containing protein 1</fullName>
        <ecNumber evidence="3">2.3.2.31</ecNumber>
    </recommendedName>
</protein>
<dbReference type="InterPro" id="IPR036443">
    <property type="entry name" value="Znf_RanBP2_sf"/>
</dbReference>
<dbReference type="Pfam" id="PF13923">
    <property type="entry name" value="zf-C3HC4_2"/>
    <property type="match status" value="1"/>
</dbReference>
<evidence type="ECO:0000259" key="15">
    <source>
        <dbReference type="PROSITE" id="PS50172"/>
    </source>
</evidence>
<dbReference type="InterPro" id="IPR031099">
    <property type="entry name" value="BRCA1-associated"/>
</dbReference>
<feature type="region of interest" description="Disordered" evidence="13">
    <location>
        <begin position="231"/>
        <end position="269"/>
    </location>
</feature>
<evidence type="ECO:0000256" key="7">
    <source>
        <dbReference type="ARBA" id="ARBA00022763"/>
    </source>
</evidence>
<dbReference type="SUPFAM" id="SSF57850">
    <property type="entry name" value="RING/U-box"/>
    <property type="match status" value="1"/>
</dbReference>
<gene>
    <name evidence="16" type="primary">PARPA_05562.1 scaffold 18670</name>
</gene>
<dbReference type="SUPFAM" id="SSF90209">
    <property type="entry name" value="Ran binding protein zinc finger-like"/>
    <property type="match status" value="1"/>
</dbReference>
<evidence type="ECO:0000256" key="3">
    <source>
        <dbReference type="ARBA" id="ARBA00012251"/>
    </source>
</evidence>
<dbReference type="PROSITE" id="PS00518">
    <property type="entry name" value="ZF_RING_1"/>
    <property type="match status" value="1"/>
</dbReference>
<evidence type="ECO:0000256" key="6">
    <source>
        <dbReference type="ARBA" id="ARBA00022737"/>
    </source>
</evidence>
<keyword evidence="8 12" id="KW-0863">Zinc-finger</keyword>
<dbReference type="AlphaFoldDB" id="A0A0B7N8E1"/>
<feature type="region of interest" description="Disordered" evidence="13">
    <location>
        <begin position="110"/>
        <end position="130"/>
    </location>
</feature>
<dbReference type="PANTHER" id="PTHR13763">
    <property type="entry name" value="BREAST CANCER TYPE 1 SUSCEPTIBILITY PROTEIN BRCA1"/>
    <property type="match status" value="1"/>
</dbReference>
<evidence type="ECO:0000256" key="10">
    <source>
        <dbReference type="ARBA" id="ARBA00023204"/>
    </source>
</evidence>
<dbReference type="GO" id="GO:0045944">
    <property type="term" value="P:positive regulation of transcription by RNA polymerase II"/>
    <property type="evidence" value="ECO:0007669"/>
    <property type="project" value="TreeGrafter"/>
</dbReference>
<dbReference type="SMART" id="SM00184">
    <property type="entry name" value="RING"/>
    <property type="match status" value="1"/>
</dbReference>
<dbReference type="InterPro" id="IPR013083">
    <property type="entry name" value="Znf_RING/FYVE/PHD"/>
</dbReference>
<dbReference type="STRING" id="35722.A0A0B7N8E1"/>
<reference evidence="16 17" key="1">
    <citation type="submission" date="2014-09" db="EMBL/GenBank/DDBJ databases">
        <authorList>
            <person name="Ellenberger Sabrina"/>
        </authorList>
    </citation>
    <scope>NUCLEOTIDE SEQUENCE [LARGE SCALE GENOMIC DNA]</scope>
    <source>
        <strain evidence="16 17">CBS 412.66</strain>
    </source>
</reference>
<dbReference type="GO" id="GO:0061630">
    <property type="term" value="F:ubiquitin protein ligase activity"/>
    <property type="evidence" value="ECO:0007669"/>
    <property type="project" value="UniProtKB-EC"/>
</dbReference>
<dbReference type="InterPro" id="IPR036420">
    <property type="entry name" value="BRCT_dom_sf"/>
</dbReference>
<dbReference type="GO" id="GO:0005634">
    <property type="term" value="C:nucleus"/>
    <property type="evidence" value="ECO:0007669"/>
    <property type="project" value="UniProtKB-SubCell"/>
</dbReference>
<keyword evidence="5" id="KW-0479">Metal-binding</keyword>
<feature type="compositionally biased region" description="Acidic residues" evidence="13">
    <location>
        <begin position="114"/>
        <end position="130"/>
    </location>
</feature>
<evidence type="ECO:0000256" key="11">
    <source>
        <dbReference type="ARBA" id="ARBA00023242"/>
    </source>
</evidence>
<dbReference type="GO" id="GO:0000724">
    <property type="term" value="P:double-strand break repair via homologous recombination"/>
    <property type="evidence" value="ECO:0007669"/>
    <property type="project" value="TreeGrafter"/>
</dbReference>
<feature type="compositionally biased region" description="Polar residues" evidence="13">
    <location>
        <begin position="258"/>
        <end position="269"/>
    </location>
</feature>
<dbReference type="OrthoDB" id="549017at2759"/>
<dbReference type="Gene3D" id="3.40.50.10190">
    <property type="entry name" value="BRCT domain"/>
    <property type="match status" value="2"/>
</dbReference>
<feature type="domain" description="RING-type" evidence="14">
    <location>
        <begin position="15"/>
        <end position="54"/>
    </location>
</feature>
<dbReference type="InterPro" id="IPR001876">
    <property type="entry name" value="Znf_RanBP2"/>
</dbReference>
<dbReference type="GO" id="GO:0008270">
    <property type="term" value="F:zinc ion binding"/>
    <property type="evidence" value="ECO:0007669"/>
    <property type="project" value="UniProtKB-KW"/>
</dbReference>
<keyword evidence="17" id="KW-1185">Reference proteome</keyword>
<organism evidence="16 17">
    <name type="scientific">Parasitella parasitica</name>
    <dbReference type="NCBI Taxonomy" id="35722"/>
    <lineage>
        <taxon>Eukaryota</taxon>
        <taxon>Fungi</taxon>
        <taxon>Fungi incertae sedis</taxon>
        <taxon>Mucoromycota</taxon>
        <taxon>Mucoromycotina</taxon>
        <taxon>Mucoromycetes</taxon>
        <taxon>Mucorales</taxon>
        <taxon>Mucorineae</taxon>
        <taxon>Mucoraceae</taxon>
        <taxon>Parasitella</taxon>
    </lineage>
</organism>
<dbReference type="PANTHER" id="PTHR13763:SF0">
    <property type="entry name" value="BREAST CANCER TYPE 1 SUSCEPTIBILITY PROTEIN"/>
    <property type="match status" value="1"/>
</dbReference>
<evidence type="ECO:0000256" key="4">
    <source>
        <dbReference type="ARBA" id="ARBA00017887"/>
    </source>
</evidence>
<dbReference type="Gene3D" id="2.30.30.380">
    <property type="entry name" value="Zn-finger domain of Sec23/24"/>
    <property type="match status" value="1"/>
</dbReference>
<dbReference type="EC" id="2.3.2.31" evidence="3"/>
<dbReference type="InterPro" id="IPR017907">
    <property type="entry name" value="Znf_RING_CS"/>
</dbReference>
<dbReference type="Gene3D" id="3.30.40.10">
    <property type="entry name" value="Zinc/RING finger domain, C3HC4 (zinc finger)"/>
    <property type="match status" value="1"/>
</dbReference>
<keyword evidence="9" id="KW-0862">Zinc</keyword>
<evidence type="ECO:0000256" key="12">
    <source>
        <dbReference type="PROSITE-ProRule" id="PRU00175"/>
    </source>
</evidence>
<dbReference type="InterPro" id="IPR001841">
    <property type="entry name" value="Znf_RING"/>
</dbReference>
<keyword evidence="10" id="KW-0234">DNA repair</keyword>
<dbReference type="Proteomes" id="UP000054107">
    <property type="component" value="Unassembled WGS sequence"/>
</dbReference>
<dbReference type="PROSITE" id="PS50089">
    <property type="entry name" value="ZF_RING_2"/>
    <property type="match status" value="1"/>
</dbReference>
<dbReference type="PROSITE" id="PS01358">
    <property type="entry name" value="ZF_RANBP2_1"/>
    <property type="match status" value="1"/>
</dbReference>
<evidence type="ECO:0000256" key="1">
    <source>
        <dbReference type="ARBA" id="ARBA00001798"/>
    </source>
</evidence>
<dbReference type="CDD" id="cd17720">
    <property type="entry name" value="BRCT_Bard1_rpt2"/>
    <property type="match status" value="1"/>
</dbReference>
<comment type="subcellular location">
    <subcellularLocation>
        <location evidence="2">Nucleus</location>
    </subcellularLocation>
</comment>
<keyword evidence="11" id="KW-0539">Nucleus</keyword>
<dbReference type="PROSITE" id="PS50172">
    <property type="entry name" value="BRCT"/>
    <property type="match status" value="1"/>
</dbReference>
<name>A0A0B7N8E1_9FUNG</name>
<evidence type="ECO:0000256" key="2">
    <source>
        <dbReference type="ARBA" id="ARBA00004123"/>
    </source>
</evidence>
<dbReference type="InterPro" id="IPR001357">
    <property type="entry name" value="BRCT_dom"/>
</dbReference>
<keyword evidence="7" id="KW-0227">DNA damage</keyword>
<evidence type="ECO:0000256" key="13">
    <source>
        <dbReference type="SAM" id="MobiDB-lite"/>
    </source>
</evidence>
<feature type="domain" description="BRCT" evidence="15">
    <location>
        <begin position="476"/>
        <end position="572"/>
    </location>
</feature>
<sequence>MILEATLKIEEYLECNICDGSLIQPTIVGECGHRFCLKCIEKTLREEAVCPTCQKPVDSKNLRPDTTLENILVYVENLKTELLNHSLTPLDVSLDRQRQLLMVKDYLRKKEEESQATETEEEYQIDDSSMDELQAKSYRKRPLPDADTQDTATNEDDLEREFNDSLFQTAMQTVKKSKTDDARESIDTLPQLTTTPAVEMQTADQNRKATIGNEKTRLLNPKNILGDIFTFSQDDESQRNDDSAIASAEGSSEKEAAQTEQSSDSTTQEHAIADEQISQSTQLASDNNEIKGIIPETVYSDSEDDNANSNMWKCTKCHYTNKPYLQTCGICRRYRSQIVFEMPPPPRLPKKQLDDSTTSNKQPYQLTAAAEEEDAQVAGTLTIPNTRRRSDSTGHREIHILYTGLTPDDEKKLDKIKQEADQKLKIVIHHEIRNFDDVTHVITSVDKEHLCKRTLKYLQSVLKGKWIVEPKSRESQDQPLFQDLCFHFFGDFSGKHNKNDLLKLCRAGGAKILTRKPPAHGSSVNGNEDVLNPKEPIVIKSNVKKKPPVWLKQCQVRDPQWIIDCISKFKVE</sequence>
<evidence type="ECO:0000256" key="8">
    <source>
        <dbReference type="ARBA" id="ARBA00022771"/>
    </source>
</evidence>
<proteinExistence type="predicted"/>
<evidence type="ECO:0000313" key="16">
    <source>
        <dbReference type="EMBL" id="CEP11680.1"/>
    </source>
</evidence>
<evidence type="ECO:0000256" key="5">
    <source>
        <dbReference type="ARBA" id="ARBA00022723"/>
    </source>
</evidence>
<evidence type="ECO:0000259" key="14">
    <source>
        <dbReference type="PROSITE" id="PS50089"/>
    </source>
</evidence>
<evidence type="ECO:0000313" key="17">
    <source>
        <dbReference type="Proteomes" id="UP000054107"/>
    </source>
</evidence>
<comment type="catalytic activity">
    <reaction evidence="1">
        <text>[E2 ubiquitin-conjugating enzyme]-S-ubiquitinyl-L-cysteine + [acceptor protein]-L-lysine = [E2 ubiquitin-conjugating enzyme]-L-cysteine + [acceptor protein]-N(6)-ubiquitinyl-L-lysine.</text>
        <dbReference type="EC" id="2.3.2.31"/>
    </reaction>
</comment>
<evidence type="ECO:0000256" key="9">
    <source>
        <dbReference type="ARBA" id="ARBA00022833"/>
    </source>
</evidence>
<keyword evidence="6" id="KW-0677">Repeat</keyword>
<dbReference type="EMBL" id="LN726747">
    <property type="protein sequence ID" value="CEP11680.1"/>
    <property type="molecule type" value="Genomic_DNA"/>
</dbReference>
<dbReference type="SUPFAM" id="SSF52113">
    <property type="entry name" value="BRCT domain"/>
    <property type="match status" value="2"/>
</dbReference>
<accession>A0A0B7N8E1</accession>